<feature type="active site" description="Proton acceptor" evidence="4">
    <location>
        <position position="312"/>
    </location>
</feature>
<dbReference type="Pfam" id="PF08100">
    <property type="entry name" value="Dimerisation"/>
    <property type="match status" value="1"/>
</dbReference>
<sequence length="388" mass="43208">MDNLKTIASKSQASTTAYIEAHNSRAARLKALDDARKLVLELQDGDDAFSYRLEQAISAQALTFLLSIGVAEKIPTKGSITAEELAKAVGAEKEMIVRMMRLVCCTGTFEETAQDEYAYTKRSVCLIDQGYSYLYEVLLGDIMTIMSRLREYYATHPLETPTSRTHNPFSWSFGAEGTEWPQIFAAHPDIQRKFSIGMSGPWNDVSPTGIYPFSPELAEVSQSPEIQSCERALIVDLGGAWGKTMKVVREAHPELKGKMVVQDLVQDLAPVIAKMPEGFHAPDTNIEVMAHDVREPQPVKGAAAYYFHRVMHNWPDETCVLMLKRVAEVMAPDSRILLAETVVPDRVQSADTYPYWIDYMMALVAAKERTEKEFGDVMGAAGLEVVKV</sequence>
<dbReference type="InterPro" id="IPR029063">
    <property type="entry name" value="SAM-dependent_MTases_sf"/>
</dbReference>
<dbReference type="PANTHER" id="PTHR43712">
    <property type="entry name" value="PUTATIVE (AFU_ORTHOLOGUE AFUA_4G14580)-RELATED"/>
    <property type="match status" value="1"/>
</dbReference>
<gene>
    <name evidence="7" type="ORF">K402DRAFT_423506</name>
</gene>
<dbReference type="Gene3D" id="3.40.50.150">
    <property type="entry name" value="Vaccinia Virus protein VP39"/>
    <property type="match status" value="1"/>
</dbReference>
<accession>A0A6G1GS65</accession>
<keyword evidence="2 7" id="KW-0808">Transferase</keyword>
<dbReference type="InterPro" id="IPR036390">
    <property type="entry name" value="WH_DNA-bd_sf"/>
</dbReference>
<dbReference type="GO" id="GO:0032259">
    <property type="term" value="P:methylation"/>
    <property type="evidence" value="ECO:0007669"/>
    <property type="project" value="UniProtKB-KW"/>
</dbReference>
<feature type="domain" description="O-methyltransferase C-terminal" evidence="5">
    <location>
        <begin position="233"/>
        <end position="383"/>
    </location>
</feature>
<dbReference type="InterPro" id="IPR001077">
    <property type="entry name" value="COMT_C"/>
</dbReference>
<dbReference type="Gene3D" id="1.10.10.10">
    <property type="entry name" value="Winged helix-like DNA-binding domain superfamily/Winged helix DNA-binding domain"/>
    <property type="match status" value="1"/>
</dbReference>
<evidence type="ECO:0000256" key="2">
    <source>
        <dbReference type="ARBA" id="ARBA00022679"/>
    </source>
</evidence>
<dbReference type="Proteomes" id="UP000800041">
    <property type="component" value="Unassembled WGS sequence"/>
</dbReference>
<dbReference type="GO" id="GO:0008171">
    <property type="term" value="F:O-methyltransferase activity"/>
    <property type="evidence" value="ECO:0007669"/>
    <property type="project" value="InterPro"/>
</dbReference>
<dbReference type="PROSITE" id="PS51683">
    <property type="entry name" value="SAM_OMT_II"/>
    <property type="match status" value="1"/>
</dbReference>
<dbReference type="PANTHER" id="PTHR43712:SF1">
    <property type="entry name" value="HYPOTHETICAL O-METHYLTRANSFERASE (EUROFUNG)-RELATED"/>
    <property type="match status" value="1"/>
</dbReference>
<dbReference type="InterPro" id="IPR036388">
    <property type="entry name" value="WH-like_DNA-bd_sf"/>
</dbReference>
<evidence type="ECO:0000313" key="7">
    <source>
        <dbReference type="EMBL" id="KAF1983630.1"/>
    </source>
</evidence>
<dbReference type="PIRSF" id="PIRSF005739">
    <property type="entry name" value="O-mtase"/>
    <property type="match status" value="1"/>
</dbReference>
<dbReference type="SUPFAM" id="SSF53335">
    <property type="entry name" value="S-adenosyl-L-methionine-dependent methyltransferases"/>
    <property type="match status" value="1"/>
</dbReference>
<feature type="domain" description="O-methyltransferase dimerisation" evidence="6">
    <location>
        <begin position="57"/>
        <end position="125"/>
    </location>
</feature>
<evidence type="ECO:0000259" key="5">
    <source>
        <dbReference type="Pfam" id="PF00891"/>
    </source>
</evidence>
<keyword evidence="1 7" id="KW-0489">Methyltransferase</keyword>
<keyword evidence="8" id="KW-1185">Reference proteome</keyword>
<keyword evidence="3" id="KW-0949">S-adenosyl-L-methionine</keyword>
<dbReference type="AlphaFoldDB" id="A0A6G1GS65"/>
<evidence type="ECO:0000313" key="8">
    <source>
        <dbReference type="Proteomes" id="UP000800041"/>
    </source>
</evidence>
<dbReference type="InterPro" id="IPR012967">
    <property type="entry name" value="COMT_dimerisation"/>
</dbReference>
<dbReference type="OrthoDB" id="1535081at2759"/>
<protein>
    <submittedName>
        <fullName evidence="7">S-adenosyl-L-methionine-dependent methyltransferase</fullName>
    </submittedName>
</protein>
<organism evidence="7 8">
    <name type="scientific">Aulographum hederae CBS 113979</name>
    <dbReference type="NCBI Taxonomy" id="1176131"/>
    <lineage>
        <taxon>Eukaryota</taxon>
        <taxon>Fungi</taxon>
        <taxon>Dikarya</taxon>
        <taxon>Ascomycota</taxon>
        <taxon>Pezizomycotina</taxon>
        <taxon>Dothideomycetes</taxon>
        <taxon>Pleosporomycetidae</taxon>
        <taxon>Aulographales</taxon>
        <taxon>Aulographaceae</taxon>
    </lineage>
</organism>
<evidence type="ECO:0000256" key="1">
    <source>
        <dbReference type="ARBA" id="ARBA00022603"/>
    </source>
</evidence>
<evidence type="ECO:0000256" key="3">
    <source>
        <dbReference type="ARBA" id="ARBA00022691"/>
    </source>
</evidence>
<evidence type="ECO:0000256" key="4">
    <source>
        <dbReference type="PIRSR" id="PIRSR005739-1"/>
    </source>
</evidence>
<evidence type="ECO:0000259" key="6">
    <source>
        <dbReference type="Pfam" id="PF08100"/>
    </source>
</evidence>
<dbReference type="InterPro" id="IPR016461">
    <property type="entry name" value="COMT-like"/>
</dbReference>
<dbReference type="GO" id="GO:0046983">
    <property type="term" value="F:protein dimerization activity"/>
    <property type="evidence" value="ECO:0007669"/>
    <property type="project" value="InterPro"/>
</dbReference>
<proteinExistence type="predicted"/>
<dbReference type="SUPFAM" id="SSF46785">
    <property type="entry name" value="Winged helix' DNA-binding domain"/>
    <property type="match status" value="1"/>
</dbReference>
<dbReference type="EMBL" id="ML977173">
    <property type="protein sequence ID" value="KAF1983630.1"/>
    <property type="molecule type" value="Genomic_DNA"/>
</dbReference>
<dbReference type="Pfam" id="PF00891">
    <property type="entry name" value="Methyltransf_2"/>
    <property type="match status" value="1"/>
</dbReference>
<reference evidence="7" key="1">
    <citation type="journal article" date="2020" name="Stud. Mycol.">
        <title>101 Dothideomycetes genomes: a test case for predicting lifestyles and emergence of pathogens.</title>
        <authorList>
            <person name="Haridas S."/>
            <person name="Albert R."/>
            <person name="Binder M."/>
            <person name="Bloem J."/>
            <person name="Labutti K."/>
            <person name="Salamov A."/>
            <person name="Andreopoulos B."/>
            <person name="Baker S."/>
            <person name="Barry K."/>
            <person name="Bills G."/>
            <person name="Bluhm B."/>
            <person name="Cannon C."/>
            <person name="Castanera R."/>
            <person name="Culley D."/>
            <person name="Daum C."/>
            <person name="Ezra D."/>
            <person name="Gonzalez J."/>
            <person name="Henrissat B."/>
            <person name="Kuo A."/>
            <person name="Liang C."/>
            <person name="Lipzen A."/>
            <person name="Lutzoni F."/>
            <person name="Magnuson J."/>
            <person name="Mondo S."/>
            <person name="Nolan M."/>
            <person name="Ohm R."/>
            <person name="Pangilinan J."/>
            <person name="Park H.-J."/>
            <person name="Ramirez L."/>
            <person name="Alfaro M."/>
            <person name="Sun H."/>
            <person name="Tritt A."/>
            <person name="Yoshinaga Y."/>
            <person name="Zwiers L.-H."/>
            <person name="Turgeon B."/>
            <person name="Goodwin S."/>
            <person name="Spatafora J."/>
            <person name="Crous P."/>
            <person name="Grigoriev I."/>
        </authorList>
    </citation>
    <scope>NUCLEOTIDE SEQUENCE</scope>
    <source>
        <strain evidence="7">CBS 113979</strain>
    </source>
</reference>
<name>A0A6G1GS65_9PEZI</name>